<gene>
    <name evidence="2" type="ORF">CEPIT_LOCUS32015</name>
</gene>
<comment type="caution">
    <text evidence="2">The sequence shown here is derived from an EMBL/GenBank/DDBJ whole genome shotgun (WGS) entry which is preliminary data.</text>
</comment>
<organism evidence="2 3">
    <name type="scientific">Cuscuta epithymum</name>
    <dbReference type="NCBI Taxonomy" id="186058"/>
    <lineage>
        <taxon>Eukaryota</taxon>
        <taxon>Viridiplantae</taxon>
        <taxon>Streptophyta</taxon>
        <taxon>Embryophyta</taxon>
        <taxon>Tracheophyta</taxon>
        <taxon>Spermatophyta</taxon>
        <taxon>Magnoliopsida</taxon>
        <taxon>eudicotyledons</taxon>
        <taxon>Gunneridae</taxon>
        <taxon>Pentapetalae</taxon>
        <taxon>asterids</taxon>
        <taxon>lamiids</taxon>
        <taxon>Solanales</taxon>
        <taxon>Convolvulaceae</taxon>
        <taxon>Cuscuteae</taxon>
        <taxon>Cuscuta</taxon>
        <taxon>Cuscuta subgen. Cuscuta</taxon>
    </lineage>
</organism>
<evidence type="ECO:0000313" key="2">
    <source>
        <dbReference type="EMBL" id="CAH9132235.1"/>
    </source>
</evidence>
<dbReference type="AlphaFoldDB" id="A0AAV0F9M6"/>
<keyword evidence="1" id="KW-0732">Signal</keyword>
<dbReference type="EMBL" id="CAMAPF010000968">
    <property type="protein sequence ID" value="CAH9132235.1"/>
    <property type="molecule type" value="Genomic_DNA"/>
</dbReference>
<evidence type="ECO:0008006" key="4">
    <source>
        <dbReference type="Google" id="ProtNLM"/>
    </source>
</evidence>
<proteinExistence type="predicted"/>
<feature type="chain" id="PRO_5043538536" description="Secreted protein" evidence="1">
    <location>
        <begin position="32"/>
        <end position="122"/>
    </location>
</feature>
<feature type="signal peptide" evidence="1">
    <location>
        <begin position="1"/>
        <end position="31"/>
    </location>
</feature>
<sequence length="122" mass="14238">MKKKKEEEKRRRKKRLCCALLWILYGPDVCGNVIVDDASLPVEARACYLHLLTGDIISGRRGSCFLIFFQNYQTLARGYLFYYKLFLGLACPCCWPVVAHDLPLNISAIHWFKCDVVMYVYY</sequence>
<evidence type="ECO:0000256" key="1">
    <source>
        <dbReference type="SAM" id="SignalP"/>
    </source>
</evidence>
<name>A0AAV0F9M6_9ASTE</name>
<dbReference type="Proteomes" id="UP001152523">
    <property type="component" value="Unassembled WGS sequence"/>
</dbReference>
<keyword evidence="3" id="KW-1185">Reference proteome</keyword>
<reference evidence="2" key="1">
    <citation type="submission" date="2022-07" db="EMBL/GenBank/DDBJ databases">
        <authorList>
            <person name="Macas J."/>
            <person name="Novak P."/>
            <person name="Neumann P."/>
        </authorList>
    </citation>
    <scope>NUCLEOTIDE SEQUENCE</scope>
</reference>
<accession>A0AAV0F9M6</accession>
<protein>
    <recommendedName>
        <fullName evidence="4">Secreted protein</fullName>
    </recommendedName>
</protein>
<evidence type="ECO:0000313" key="3">
    <source>
        <dbReference type="Proteomes" id="UP001152523"/>
    </source>
</evidence>